<evidence type="ECO:0000313" key="2">
    <source>
        <dbReference type="Proteomes" id="UP000240883"/>
    </source>
</evidence>
<proteinExistence type="predicted"/>
<reference evidence="1 2" key="1">
    <citation type="journal article" date="2018" name="Front. Microbiol.">
        <title>Genome-Wide Analysis of Corynespora cassiicola Leaf Fall Disease Putative Effectors.</title>
        <authorList>
            <person name="Lopez D."/>
            <person name="Ribeiro S."/>
            <person name="Label P."/>
            <person name="Fumanal B."/>
            <person name="Venisse J.S."/>
            <person name="Kohler A."/>
            <person name="de Oliveira R.R."/>
            <person name="Labutti K."/>
            <person name="Lipzen A."/>
            <person name="Lail K."/>
            <person name="Bauer D."/>
            <person name="Ohm R.A."/>
            <person name="Barry K.W."/>
            <person name="Spatafora J."/>
            <person name="Grigoriev I.V."/>
            <person name="Martin F.M."/>
            <person name="Pujade-Renaud V."/>
        </authorList>
    </citation>
    <scope>NUCLEOTIDE SEQUENCE [LARGE SCALE GENOMIC DNA]</scope>
    <source>
        <strain evidence="1 2">Philippines</strain>
    </source>
</reference>
<dbReference type="EMBL" id="KZ678136">
    <property type="protein sequence ID" value="PSN65962.1"/>
    <property type="molecule type" value="Genomic_DNA"/>
</dbReference>
<dbReference type="OrthoDB" id="3680815at2759"/>
<evidence type="ECO:0000313" key="1">
    <source>
        <dbReference type="EMBL" id="PSN65962.1"/>
    </source>
</evidence>
<accession>A0A2T2NKK8</accession>
<name>A0A2T2NKK8_CORCC</name>
<dbReference type="AlphaFoldDB" id="A0A2T2NKK8"/>
<organism evidence="1 2">
    <name type="scientific">Corynespora cassiicola Philippines</name>
    <dbReference type="NCBI Taxonomy" id="1448308"/>
    <lineage>
        <taxon>Eukaryota</taxon>
        <taxon>Fungi</taxon>
        <taxon>Dikarya</taxon>
        <taxon>Ascomycota</taxon>
        <taxon>Pezizomycotina</taxon>
        <taxon>Dothideomycetes</taxon>
        <taxon>Pleosporomycetidae</taxon>
        <taxon>Pleosporales</taxon>
        <taxon>Corynesporascaceae</taxon>
        <taxon>Corynespora</taxon>
    </lineage>
</organism>
<dbReference type="Proteomes" id="UP000240883">
    <property type="component" value="Unassembled WGS sequence"/>
</dbReference>
<protein>
    <submittedName>
        <fullName evidence="1">Uncharacterized protein</fullName>
    </submittedName>
</protein>
<keyword evidence="2" id="KW-1185">Reference proteome</keyword>
<gene>
    <name evidence="1" type="ORF">BS50DRAFT_402081</name>
</gene>
<sequence>MSSSEISVPRSPHAHPFLPSFRINDPPTFAPLPTLSSLQYTNEADFCTISGLDQGPQRYLRLFKATQRFVATTATIARLPDGFPAAGSLLVDFSSGILRAPSTCFSQMLNSQRGSIYHMLDDALLAMLLEEWEKGEEEFASESNPGSWDVQTLPLVRELGNCLQLIPEWALQDCSPLNRLKAADSEFLANKGEWMLSYYFARSRRFLQESLAVHSVRRRANMVVKGRLPVELVEEVVRIVSREEDVPMERLRTRVENRTMFKDPNRRRWCHSIHEVFPK</sequence>